<gene>
    <name evidence="2" type="ORF">AWB76_07125</name>
</gene>
<feature type="domain" description="SnoaL-like" evidence="1">
    <location>
        <begin position="7"/>
        <end position="124"/>
    </location>
</feature>
<dbReference type="RefSeq" id="WP_061164671.1">
    <property type="nucleotide sequence ID" value="NZ_FCOI02000045.1"/>
</dbReference>
<dbReference type="EMBL" id="FCOI02000045">
    <property type="protein sequence ID" value="SAK95351.1"/>
    <property type="molecule type" value="Genomic_DNA"/>
</dbReference>
<dbReference type="Gene3D" id="3.10.450.50">
    <property type="match status" value="1"/>
</dbReference>
<dbReference type="SUPFAM" id="SSF54427">
    <property type="entry name" value="NTF2-like"/>
    <property type="match status" value="1"/>
</dbReference>
<dbReference type="AlphaFoldDB" id="A0A158DL48"/>
<sequence>MDKNLIDNLLIRDAVENWAVWRDAGDWQRFRTVWHDDGVMMATWFQGSADDFIRVSKEGWDRGVSILHFLGGTSIDLAGARAIAQTKMTISQRAVVDDVPCDIVCTGRFYDFFVKTDDGWKVLLRQPIYEKDRIDSTVPGVAPVLDPEILGRFPEGYRHLAYAQTKIGYTVKRNMPGLKGPEVEALYTKGRAWLAGGPIGR</sequence>
<dbReference type="InterPro" id="IPR032710">
    <property type="entry name" value="NTF2-like_dom_sf"/>
</dbReference>
<dbReference type="Proteomes" id="UP000054624">
    <property type="component" value="Unassembled WGS sequence"/>
</dbReference>
<accession>A0A158DL48</accession>
<organism evidence="2 3">
    <name type="scientific">Caballeronia temeraria</name>
    <dbReference type="NCBI Taxonomy" id="1777137"/>
    <lineage>
        <taxon>Bacteria</taxon>
        <taxon>Pseudomonadati</taxon>
        <taxon>Pseudomonadota</taxon>
        <taxon>Betaproteobacteria</taxon>
        <taxon>Burkholderiales</taxon>
        <taxon>Burkholderiaceae</taxon>
        <taxon>Caballeronia</taxon>
    </lineage>
</organism>
<name>A0A158DL48_9BURK</name>
<proteinExistence type="predicted"/>
<dbReference type="Pfam" id="PF13577">
    <property type="entry name" value="SnoaL_4"/>
    <property type="match status" value="1"/>
</dbReference>
<protein>
    <recommendedName>
        <fullName evidence="1">SnoaL-like domain-containing protein</fullName>
    </recommendedName>
</protein>
<dbReference type="OrthoDB" id="581683at2"/>
<dbReference type="InterPro" id="IPR037401">
    <property type="entry name" value="SnoaL-like"/>
</dbReference>
<keyword evidence="3" id="KW-1185">Reference proteome</keyword>
<evidence type="ECO:0000259" key="1">
    <source>
        <dbReference type="Pfam" id="PF13577"/>
    </source>
</evidence>
<reference evidence="3" key="1">
    <citation type="submission" date="2016-01" db="EMBL/GenBank/DDBJ databases">
        <authorList>
            <person name="Peeters Charlotte."/>
        </authorList>
    </citation>
    <scope>NUCLEOTIDE SEQUENCE [LARGE SCALE GENOMIC DNA]</scope>
</reference>
<evidence type="ECO:0000313" key="3">
    <source>
        <dbReference type="Proteomes" id="UP000054624"/>
    </source>
</evidence>
<evidence type="ECO:0000313" key="2">
    <source>
        <dbReference type="EMBL" id="SAK95351.1"/>
    </source>
</evidence>
<dbReference type="STRING" id="1777137.AWB76_07125"/>